<sequence>MKRKLRSCRPKMPQRAVPGQARCCQILRSGIAQAAGQARLICSLAPSNAGARLERSALHRAASRPMAMDRGERPAANRPRSDLFAGRKPRDLSWRERRAVSSIPGKSTGDNAMESPRIDRRQALDRLAGVALGAAAWSVAGVARAEAGWPNQPVKVIVPYQAGGSADFMGRLLARKFAEALGQAFVIDNRAGANGNVGAAAVASAAADGYTLMVSTTGPLSLNKLLYKNTPFNPVTDFTPIALLADVPLLIAAHPSLPARTVPQLIAYLKANPGKISYSTGGTGSMGHLAAEMVQRATGVTMVHVPYKGSAGALNDLLAGVVNLSFDLVPTYLQQITAGKVRALAVLSAKRIASLPAVPTLLESGIPATATGWYGLVGPKGLAPAIVTRLNKITNDFLASTEGRAQLQTLSVTPIGGPPDALGKFIVSELAKWRPIVEPLAATIMQ</sequence>
<organism evidence="3 4">
    <name type="scientific">Caenimonas terrae</name>
    <dbReference type="NCBI Taxonomy" id="696074"/>
    <lineage>
        <taxon>Bacteria</taxon>
        <taxon>Pseudomonadati</taxon>
        <taxon>Pseudomonadota</taxon>
        <taxon>Betaproteobacteria</taxon>
        <taxon>Burkholderiales</taxon>
        <taxon>Comamonadaceae</taxon>
        <taxon>Caenimonas</taxon>
    </lineage>
</organism>
<dbReference type="Pfam" id="PF03401">
    <property type="entry name" value="TctC"/>
    <property type="match status" value="1"/>
</dbReference>
<accession>A0ABW0NFF0</accession>
<keyword evidence="4" id="KW-1185">Reference proteome</keyword>
<dbReference type="PANTHER" id="PTHR42928:SF5">
    <property type="entry name" value="BLR1237 PROTEIN"/>
    <property type="match status" value="1"/>
</dbReference>
<dbReference type="InterPro" id="IPR042100">
    <property type="entry name" value="Bug_dom1"/>
</dbReference>
<dbReference type="Gene3D" id="3.40.190.150">
    <property type="entry name" value="Bordetella uptake gene, domain 1"/>
    <property type="match status" value="1"/>
</dbReference>
<reference evidence="4" key="1">
    <citation type="journal article" date="2019" name="Int. J. Syst. Evol. Microbiol.">
        <title>The Global Catalogue of Microorganisms (GCM) 10K type strain sequencing project: providing services to taxonomists for standard genome sequencing and annotation.</title>
        <authorList>
            <consortium name="The Broad Institute Genomics Platform"/>
            <consortium name="The Broad Institute Genome Sequencing Center for Infectious Disease"/>
            <person name="Wu L."/>
            <person name="Ma J."/>
        </authorList>
    </citation>
    <scope>NUCLEOTIDE SEQUENCE [LARGE SCALE GENOMIC DNA]</scope>
    <source>
        <strain evidence="4">CCUG 57401</strain>
    </source>
</reference>
<dbReference type="SUPFAM" id="SSF53850">
    <property type="entry name" value="Periplasmic binding protein-like II"/>
    <property type="match status" value="1"/>
</dbReference>
<protein>
    <submittedName>
        <fullName evidence="3">Bug family tripartite tricarboxylate transporter substrate binding protein</fullName>
    </submittedName>
</protein>
<feature type="region of interest" description="Disordered" evidence="2">
    <location>
        <begin position="59"/>
        <end position="89"/>
    </location>
</feature>
<dbReference type="PANTHER" id="PTHR42928">
    <property type="entry name" value="TRICARBOXYLATE-BINDING PROTEIN"/>
    <property type="match status" value="1"/>
</dbReference>
<gene>
    <name evidence="3" type="ORF">ACFPOE_17070</name>
</gene>
<evidence type="ECO:0000313" key="4">
    <source>
        <dbReference type="Proteomes" id="UP001596037"/>
    </source>
</evidence>
<dbReference type="EMBL" id="JBHSMF010000009">
    <property type="protein sequence ID" value="MFC5499260.1"/>
    <property type="molecule type" value="Genomic_DNA"/>
</dbReference>
<evidence type="ECO:0000256" key="1">
    <source>
        <dbReference type="ARBA" id="ARBA00006987"/>
    </source>
</evidence>
<name>A0ABW0NFF0_9BURK</name>
<proteinExistence type="inferred from homology"/>
<comment type="caution">
    <text evidence="3">The sequence shown here is derived from an EMBL/GenBank/DDBJ whole genome shotgun (WGS) entry which is preliminary data.</text>
</comment>
<dbReference type="InterPro" id="IPR005064">
    <property type="entry name" value="BUG"/>
</dbReference>
<evidence type="ECO:0000256" key="2">
    <source>
        <dbReference type="SAM" id="MobiDB-lite"/>
    </source>
</evidence>
<dbReference type="CDD" id="cd07012">
    <property type="entry name" value="PBP2_Bug_TTT"/>
    <property type="match status" value="1"/>
</dbReference>
<evidence type="ECO:0000313" key="3">
    <source>
        <dbReference type="EMBL" id="MFC5499260.1"/>
    </source>
</evidence>
<comment type="similarity">
    <text evidence="1">Belongs to the UPF0065 (bug) family.</text>
</comment>
<dbReference type="Proteomes" id="UP001596037">
    <property type="component" value="Unassembled WGS sequence"/>
</dbReference>
<dbReference type="Gene3D" id="3.40.190.10">
    <property type="entry name" value="Periplasmic binding protein-like II"/>
    <property type="match status" value="1"/>
</dbReference>
<feature type="compositionally biased region" description="Basic and acidic residues" evidence="2">
    <location>
        <begin position="67"/>
        <end position="81"/>
    </location>
</feature>